<evidence type="ECO:0000313" key="1">
    <source>
        <dbReference type="EMBL" id="MBX71951.1"/>
    </source>
</evidence>
<proteinExistence type="predicted"/>
<dbReference type="AlphaFoldDB" id="A0A2P2QYF7"/>
<organism evidence="1">
    <name type="scientific">Rhizophora mucronata</name>
    <name type="common">Asiatic mangrove</name>
    <dbReference type="NCBI Taxonomy" id="61149"/>
    <lineage>
        <taxon>Eukaryota</taxon>
        <taxon>Viridiplantae</taxon>
        <taxon>Streptophyta</taxon>
        <taxon>Embryophyta</taxon>
        <taxon>Tracheophyta</taxon>
        <taxon>Spermatophyta</taxon>
        <taxon>Magnoliopsida</taxon>
        <taxon>eudicotyledons</taxon>
        <taxon>Gunneridae</taxon>
        <taxon>Pentapetalae</taxon>
        <taxon>rosids</taxon>
        <taxon>fabids</taxon>
        <taxon>Malpighiales</taxon>
        <taxon>Rhizophoraceae</taxon>
        <taxon>Rhizophora</taxon>
    </lineage>
</organism>
<name>A0A2P2QYF7_RHIMU</name>
<sequence length="37" mass="4331">MHNLDMWNPKSLNCMMQIHLNSPVNQGYPPFFSTTVH</sequence>
<dbReference type="EMBL" id="GGEC01091467">
    <property type="protein sequence ID" value="MBX71951.1"/>
    <property type="molecule type" value="Transcribed_RNA"/>
</dbReference>
<protein>
    <submittedName>
        <fullName evidence="1">Uncharacterized protein</fullName>
    </submittedName>
</protein>
<accession>A0A2P2QYF7</accession>
<reference evidence="1" key="1">
    <citation type="submission" date="2018-02" db="EMBL/GenBank/DDBJ databases">
        <title>Rhizophora mucronata_Transcriptome.</title>
        <authorList>
            <person name="Meera S.P."/>
            <person name="Sreeshan A."/>
            <person name="Augustine A."/>
        </authorList>
    </citation>
    <scope>NUCLEOTIDE SEQUENCE</scope>
    <source>
        <tissue evidence="1">Leaf</tissue>
    </source>
</reference>